<dbReference type="Proteomes" id="UP000015453">
    <property type="component" value="Unassembled WGS sequence"/>
</dbReference>
<dbReference type="InterPro" id="IPR002156">
    <property type="entry name" value="RNaseH_domain"/>
</dbReference>
<accession>S8D7I6</accession>
<evidence type="ECO:0000313" key="2">
    <source>
        <dbReference type="EMBL" id="EPS58663.1"/>
    </source>
</evidence>
<sequence length="328" mass="37759">MTGDMRVSDLIIPRRGCWNKSKVREVFAPIDAEAILSIPLAKTESEDKLIWNYSLDGIYSVKSGYHLQKSLTLQAPSSASSSHAMTHDLWKSLWKLPLPPKIVLFGWRLAKNILPLKHELGRRKLLDEAVWKLGSVPWQKLYILTDNTFEWLDYCFRELSVEQVEEILITLWFLWWNRNANRYEGTSIDPMKTHRAIEVFIVSCADISARRTIATPLITPQLRWAPPSTGMVKLNFDSGHIKPQGTVFGGLIRDCRGRCLAWFAMRVSYWLDPEHCELLAARSVLELAKSLDYFRIVLEGDCIRVINALKQRSAQDFAPLGNIYRDVW</sequence>
<evidence type="ECO:0000259" key="1">
    <source>
        <dbReference type="Pfam" id="PF13456"/>
    </source>
</evidence>
<dbReference type="Pfam" id="PF13456">
    <property type="entry name" value="RVT_3"/>
    <property type="match status" value="1"/>
</dbReference>
<evidence type="ECO:0000313" key="3">
    <source>
        <dbReference type="Proteomes" id="UP000015453"/>
    </source>
</evidence>
<proteinExistence type="predicted"/>
<comment type="caution">
    <text evidence="2">The sequence shown here is derived from an EMBL/GenBank/DDBJ whole genome shotgun (WGS) entry which is preliminary data.</text>
</comment>
<dbReference type="EMBL" id="AUSU01009007">
    <property type="protein sequence ID" value="EPS58663.1"/>
    <property type="molecule type" value="Genomic_DNA"/>
</dbReference>
<dbReference type="PANTHER" id="PTHR47074:SF48">
    <property type="entry name" value="POLYNUCLEOTIDYL TRANSFERASE, RIBONUCLEASE H-LIKE SUPERFAMILY PROTEIN"/>
    <property type="match status" value="1"/>
</dbReference>
<dbReference type="GO" id="GO:0004523">
    <property type="term" value="F:RNA-DNA hybrid ribonuclease activity"/>
    <property type="evidence" value="ECO:0007669"/>
    <property type="project" value="InterPro"/>
</dbReference>
<protein>
    <recommendedName>
        <fullName evidence="1">RNase H type-1 domain-containing protein</fullName>
    </recommendedName>
</protein>
<feature type="non-terminal residue" evidence="2">
    <location>
        <position position="328"/>
    </location>
</feature>
<dbReference type="InterPro" id="IPR052929">
    <property type="entry name" value="RNase_H-like_EbsB-rel"/>
</dbReference>
<dbReference type="InterPro" id="IPR044730">
    <property type="entry name" value="RNase_H-like_dom_plant"/>
</dbReference>
<dbReference type="OrthoDB" id="914203at2759"/>
<gene>
    <name evidence="2" type="ORF">M569_16150</name>
</gene>
<dbReference type="GO" id="GO:0003676">
    <property type="term" value="F:nucleic acid binding"/>
    <property type="evidence" value="ECO:0007669"/>
    <property type="project" value="InterPro"/>
</dbReference>
<name>S8D7I6_9LAMI</name>
<reference evidence="2 3" key="1">
    <citation type="journal article" date="2013" name="BMC Genomics">
        <title>The miniature genome of a carnivorous plant Genlisea aurea contains a low number of genes and short non-coding sequences.</title>
        <authorList>
            <person name="Leushkin E.V."/>
            <person name="Sutormin R.A."/>
            <person name="Nabieva E.R."/>
            <person name="Penin A.A."/>
            <person name="Kondrashov A.S."/>
            <person name="Logacheva M.D."/>
        </authorList>
    </citation>
    <scope>NUCLEOTIDE SEQUENCE [LARGE SCALE GENOMIC DNA]</scope>
</reference>
<dbReference type="PANTHER" id="PTHR47074">
    <property type="entry name" value="BNAC02G40300D PROTEIN"/>
    <property type="match status" value="1"/>
</dbReference>
<dbReference type="CDD" id="cd06222">
    <property type="entry name" value="RNase_H_like"/>
    <property type="match status" value="1"/>
</dbReference>
<organism evidence="2 3">
    <name type="scientific">Genlisea aurea</name>
    <dbReference type="NCBI Taxonomy" id="192259"/>
    <lineage>
        <taxon>Eukaryota</taxon>
        <taxon>Viridiplantae</taxon>
        <taxon>Streptophyta</taxon>
        <taxon>Embryophyta</taxon>
        <taxon>Tracheophyta</taxon>
        <taxon>Spermatophyta</taxon>
        <taxon>Magnoliopsida</taxon>
        <taxon>eudicotyledons</taxon>
        <taxon>Gunneridae</taxon>
        <taxon>Pentapetalae</taxon>
        <taxon>asterids</taxon>
        <taxon>lamiids</taxon>
        <taxon>Lamiales</taxon>
        <taxon>Lentibulariaceae</taxon>
        <taxon>Genlisea</taxon>
    </lineage>
</organism>
<dbReference type="AlphaFoldDB" id="S8D7I6"/>
<keyword evidence="3" id="KW-1185">Reference proteome</keyword>
<feature type="domain" description="RNase H type-1" evidence="1">
    <location>
        <begin position="242"/>
        <end position="328"/>
    </location>
</feature>